<keyword evidence="2" id="KW-1185">Reference proteome</keyword>
<gene>
    <name evidence="1" type="ORF">CROQUDRAFT_36600</name>
</gene>
<accession>A0A9P6NY39</accession>
<dbReference type="EMBL" id="MU167212">
    <property type="protein sequence ID" value="KAG0151550.1"/>
    <property type="molecule type" value="Genomic_DNA"/>
</dbReference>
<evidence type="ECO:0000313" key="1">
    <source>
        <dbReference type="EMBL" id="KAG0151550.1"/>
    </source>
</evidence>
<evidence type="ECO:0000313" key="2">
    <source>
        <dbReference type="Proteomes" id="UP000886653"/>
    </source>
</evidence>
<proteinExistence type="predicted"/>
<feature type="non-terminal residue" evidence="1">
    <location>
        <position position="1"/>
    </location>
</feature>
<reference evidence="1" key="1">
    <citation type="submission" date="2013-11" db="EMBL/GenBank/DDBJ databases">
        <title>Genome sequence of the fusiform rust pathogen reveals effectors for host alternation and coevolution with pine.</title>
        <authorList>
            <consortium name="DOE Joint Genome Institute"/>
            <person name="Smith K."/>
            <person name="Pendleton A."/>
            <person name="Kubisiak T."/>
            <person name="Anderson C."/>
            <person name="Salamov A."/>
            <person name="Aerts A."/>
            <person name="Riley R."/>
            <person name="Clum A."/>
            <person name="Lindquist E."/>
            <person name="Ence D."/>
            <person name="Campbell M."/>
            <person name="Kronenberg Z."/>
            <person name="Feau N."/>
            <person name="Dhillon B."/>
            <person name="Hamelin R."/>
            <person name="Burleigh J."/>
            <person name="Smith J."/>
            <person name="Yandell M."/>
            <person name="Nelson C."/>
            <person name="Grigoriev I."/>
            <person name="Davis J."/>
        </authorList>
    </citation>
    <scope>NUCLEOTIDE SEQUENCE</scope>
    <source>
        <strain evidence="1">G11</strain>
    </source>
</reference>
<dbReference type="Proteomes" id="UP000886653">
    <property type="component" value="Unassembled WGS sequence"/>
</dbReference>
<organism evidence="1 2">
    <name type="scientific">Cronartium quercuum f. sp. fusiforme G11</name>
    <dbReference type="NCBI Taxonomy" id="708437"/>
    <lineage>
        <taxon>Eukaryota</taxon>
        <taxon>Fungi</taxon>
        <taxon>Dikarya</taxon>
        <taxon>Basidiomycota</taxon>
        <taxon>Pucciniomycotina</taxon>
        <taxon>Pucciniomycetes</taxon>
        <taxon>Pucciniales</taxon>
        <taxon>Coleosporiaceae</taxon>
        <taxon>Cronartium</taxon>
    </lineage>
</organism>
<name>A0A9P6NY39_9BASI</name>
<dbReference type="OrthoDB" id="2507437at2759"/>
<dbReference type="AlphaFoldDB" id="A0A9P6NY39"/>
<protein>
    <submittedName>
        <fullName evidence="1">Uncharacterized protein</fullName>
    </submittedName>
</protein>
<sequence>FFEHIALSFLKLIISHQEFFPNHPLYPQKHGTDACEDIFGWIRILFLKFTILEAFQLEPKIFTVVNNIMKNKVSMPKFEHIHSSYYFSFEEDTHNNPEVLANSSIFPTNAQIDSILPIAKKQAGALI</sequence>
<comment type="caution">
    <text evidence="1">The sequence shown here is derived from an EMBL/GenBank/DDBJ whole genome shotgun (WGS) entry which is preliminary data.</text>
</comment>